<dbReference type="GO" id="GO:0061928">
    <property type="term" value="F:glutathione specific gamma-glutamylcyclotransferase activity"/>
    <property type="evidence" value="ECO:0007669"/>
    <property type="project" value="UniProtKB-EC"/>
</dbReference>
<dbReference type="EC" id="4.3.2.7" evidence="13"/>
<dbReference type="SUPFAM" id="SSF110857">
    <property type="entry name" value="Gamma-glutamyl cyclotransferase-like"/>
    <property type="match status" value="1"/>
</dbReference>
<evidence type="ECO:0000256" key="3">
    <source>
        <dbReference type="ARBA" id="ARBA00009662"/>
    </source>
</evidence>
<protein>
    <recommendedName>
        <fullName evidence="13">Gamma-glutamylcyclotransferase</fullName>
        <ecNumber evidence="13">4.3.2.7</ecNumber>
    </recommendedName>
</protein>
<evidence type="ECO:0000256" key="5">
    <source>
        <dbReference type="ARBA" id="ARBA00022703"/>
    </source>
</evidence>
<dbReference type="Proteomes" id="UP001274896">
    <property type="component" value="Unassembled WGS sequence"/>
</dbReference>
<dbReference type="GO" id="GO:0005829">
    <property type="term" value="C:cytosol"/>
    <property type="evidence" value="ECO:0007669"/>
    <property type="project" value="UniProtKB-SubCell"/>
</dbReference>
<dbReference type="GO" id="GO:0006751">
    <property type="term" value="P:glutathione catabolic process"/>
    <property type="evidence" value="ECO:0007669"/>
    <property type="project" value="UniProtKB-UniRule"/>
</dbReference>
<comment type="similarity">
    <text evidence="3">Belongs to the gamma-glutamylcyclotransferase family. ChaC subfamily.</text>
</comment>
<evidence type="ECO:0000256" key="7">
    <source>
        <dbReference type="ARBA" id="ARBA00022976"/>
    </source>
</evidence>
<evidence type="ECO:0000256" key="1">
    <source>
        <dbReference type="ARBA" id="ARBA00004514"/>
    </source>
</evidence>
<dbReference type="Pfam" id="PF04752">
    <property type="entry name" value="ChaC"/>
    <property type="match status" value="1"/>
</dbReference>
<accession>A0AAE0UTP5</accession>
<dbReference type="AlphaFoldDB" id="A0AAE0UTP5"/>
<gene>
    <name evidence="14" type="ORF">QTP70_029118</name>
</gene>
<keyword evidence="8" id="KW-0333">Golgi apparatus</keyword>
<comment type="function">
    <text evidence="12">Catalyzes the cleavage of glutathione into 5-oxo-L-proline and a Cys-Gly dipeptide. Acts specifically on glutathione, but not on other gamma-glutamyl peptides. Glutathione depletion is an important factor for apoptosis initiation and execution. Acts as a pro-apoptotic component of the unfolded protein response pathway by mediating the pro-apoptotic effects of the ATF4-ATF3-DDIT3/CHOP cascade. Negative regulator of Notch signaling pathway involved in embryonic neurogenesis: acts by inhibiting Notch cleavage by furin, maintaining Notch in an immature inactive form, thereby promoting neurogenesis in embryos.</text>
</comment>
<dbReference type="GO" id="GO:0005794">
    <property type="term" value="C:Golgi apparatus"/>
    <property type="evidence" value="ECO:0007669"/>
    <property type="project" value="UniProtKB-SubCell"/>
</dbReference>
<organism evidence="14 15">
    <name type="scientific">Hemibagrus guttatus</name>
    <dbReference type="NCBI Taxonomy" id="175788"/>
    <lineage>
        <taxon>Eukaryota</taxon>
        <taxon>Metazoa</taxon>
        <taxon>Chordata</taxon>
        <taxon>Craniata</taxon>
        <taxon>Vertebrata</taxon>
        <taxon>Euteleostomi</taxon>
        <taxon>Actinopterygii</taxon>
        <taxon>Neopterygii</taxon>
        <taxon>Teleostei</taxon>
        <taxon>Ostariophysi</taxon>
        <taxon>Siluriformes</taxon>
        <taxon>Bagridae</taxon>
        <taxon>Hemibagrus</taxon>
    </lineage>
</organism>
<dbReference type="Gene3D" id="3.10.490.10">
    <property type="entry name" value="Gamma-glutamyl cyclotransferase-like"/>
    <property type="match status" value="1"/>
</dbReference>
<dbReference type="InterPro" id="IPR006840">
    <property type="entry name" value="ChaC"/>
</dbReference>
<evidence type="ECO:0000256" key="4">
    <source>
        <dbReference type="ARBA" id="ARBA00022490"/>
    </source>
</evidence>
<evidence type="ECO:0000256" key="10">
    <source>
        <dbReference type="ARBA" id="ARBA00023239"/>
    </source>
</evidence>
<keyword evidence="9" id="KW-0834">Unfolded protein response</keyword>
<dbReference type="CDD" id="cd06661">
    <property type="entry name" value="GGCT_like"/>
    <property type="match status" value="1"/>
</dbReference>
<dbReference type="EMBL" id="JAUCMX010000019">
    <property type="protein sequence ID" value="KAK3516976.1"/>
    <property type="molecule type" value="Genomic_DNA"/>
</dbReference>
<evidence type="ECO:0000256" key="11">
    <source>
        <dbReference type="ARBA" id="ARBA00048073"/>
    </source>
</evidence>
<evidence type="ECO:0000256" key="13">
    <source>
        <dbReference type="RuleBase" id="RU363081"/>
    </source>
</evidence>
<evidence type="ECO:0000256" key="12">
    <source>
        <dbReference type="ARBA" id="ARBA00053732"/>
    </source>
</evidence>
<keyword evidence="5" id="KW-0053">Apoptosis</keyword>
<keyword evidence="7" id="KW-0914">Notch signaling pathway</keyword>
<comment type="subcellular location">
    <subcellularLocation>
        <location evidence="1">Cytoplasm</location>
        <location evidence="1">Cytosol</location>
    </subcellularLocation>
    <subcellularLocation>
        <location evidence="2">Golgi apparatus</location>
        <location evidence="2">trans-Golgi network</location>
    </subcellularLocation>
</comment>
<dbReference type="GO" id="GO:0007219">
    <property type="term" value="P:Notch signaling pathway"/>
    <property type="evidence" value="ECO:0007669"/>
    <property type="project" value="UniProtKB-KW"/>
</dbReference>
<keyword evidence="15" id="KW-1185">Reference proteome</keyword>
<dbReference type="GO" id="GO:0006915">
    <property type="term" value="P:apoptotic process"/>
    <property type="evidence" value="ECO:0007669"/>
    <property type="project" value="UniProtKB-KW"/>
</dbReference>
<dbReference type="InterPro" id="IPR036568">
    <property type="entry name" value="GGCT-like_sf"/>
</dbReference>
<comment type="caution">
    <text evidence="14">The sequence shown here is derived from an EMBL/GenBank/DDBJ whole genome shotgun (WGS) entry which is preliminary data.</text>
</comment>
<evidence type="ECO:0000313" key="15">
    <source>
        <dbReference type="Proteomes" id="UP001274896"/>
    </source>
</evidence>
<evidence type="ECO:0000313" key="14">
    <source>
        <dbReference type="EMBL" id="KAK3516976.1"/>
    </source>
</evidence>
<keyword evidence="6" id="KW-0524">Neurogenesis</keyword>
<dbReference type="InterPro" id="IPR013024">
    <property type="entry name" value="GGCT-like"/>
</dbReference>
<evidence type="ECO:0000256" key="9">
    <source>
        <dbReference type="ARBA" id="ARBA00023230"/>
    </source>
</evidence>
<keyword evidence="4" id="KW-0963">Cytoplasm</keyword>
<dbReference type="PANTHER" id="PTHR12192">
    <property type="entry name" value="CATION TRANSPORT PROTEIN CHAC-RELATED"/>
    <property type="match status" value="1"/>
</dbReference>
<sequence length="256" mass="28289">MKPQDIIAGKSSLWIFGYGSLVWKPDFKHKRSHVGFIRGYKRRFWHGDTFHRGSDEMPGRVVTLLEEDDACTWGVAFEVTGSQIEESLTYLNIREAVRGGYGTRMVEFVPHDESQPSVQALVYIATEDNPTYLGPASTDEIAAQIAVCKGKTGYNIEYLLRLAEFMRQSCPGVEDAHLFSIERACLAIFKPLLLAAQQRAVLLLPSTSVTARSFASFGGGVKDVRAAVWEELSAGAQDRAFSLGRGRAYGNERCGG</sequence>
<comment type="catalytic activity">
    <reaction evidence="11 13">
        <text>glutathione = L-cysteinylglycine + 5-oxo-L-proline</text>
        <dbReference type="Rhea" id="RHEA:47724"/>
        <dbReference type="ChEBI" id="CHEBI:57925"/>
        <dbReference type="ChEBI" id="CHEBI:58402"/>
        <dbReference type="ChEBI" id="CHEBI:61694"/>
        <dbReference type="EC" id="4.3.2.7"/>
    </reaction>
</comment>
<dbReference type="PANTHER" id="PTHR12192:SF26">
    <property type="entry name" value="GLUTATHIONE-SPECIFIC GAMMA-GLUTAMYLCYCLOTRANSFERASE 1"/>
    <property type="match status" value="1"/>
</dbReference>
<dbReference type="GO" id="GO:0007399">
    <property type="term" value="P:nervous system development"/>
    <property type="evidence" value="ECO:0007669"/>
    <property type="project" value="UniProtKB-KW"/>
</dbReference>
<evidence type="ECO:0000256" key="6">
    <source>
        <dbReference type="ARBA" id="ARBA00022902"/>
    </source>
</evidence>
<reference evidence="14" key="1">
    <citation type="submission" date="2023-06" db="EMBL/GenBank/DDBJ databases">
        <title>Male Hemibagrus guttatus genome.</title>
        <authorList>
            <person name="Bian C."/>
        </authorList>
    </citation>
    <scope>NUCLEOTIDE SEQUENCE</scope>
    <source>
        <strain evidence="14">Male_cb2023</strain>
        <tissue evidence="14">Muscle</tissue>
    </source>
</reference>
<proteinExistence type="inferred from homology"/>
<evidence type="ECO:0000256" key="8">
    <source>
        <dbReference type="ARBA" id="ARBA00023034"/>
    </source>
</evidence>
<evidence type="ECO:0000256" key="2">
    <source>
        <dbReference type="ARBA" id="ARBA00004601"/>
    </source>
</evidence>
<keyword evidence="10 13" id="KW-0456">Lyase</keyword>
<name>A0AAE0UTP5_9TELE</name>
<dbReference type="GO" id="GO:0006986">
    <property type="term" value="P:response to unfolded protein"/>
    <property type="evidence" value="ECO:0007669"/>
    <property type="project" value="UniProtKB-KW"/>
</dbReference>
<dbReference type="GO" id="GO:0003839">
    <property type="term" value="F:gamma-glutamylcyclotransferase activity"/>
    <property type="evidence" value="ECO:0007669"/>
    <property type="project" value="UniProtKB-UniRule"/>
</dbReference>
<dbReference type="FunFam" id="3.10.490.10:FF:000005">
    <property type="entry name" value="Gamma-glutamylcyclotransferase"/>
    <property type="match status" value="1"/>
</dbReference>